<protein>
    <submittedName>
        <fullName evidence="3">Uncharacterized protein</fullName>
    </submittedName>
</protein>
<evidence type="ECO:0000256" key="1">
    <source>
        <dbReference type="SAM" id="MobiDB-lite"/>
    </source>
</evidence>
<sequence>MSDPTEDADAVPEAAAVHEPAGTGGVDADRPDAGTDAGGVDAGGVDAAEPGPAGAGPLEPGAVDPASVIARAYVPDLDIPDAPMPEPELPASVFEEPVIPPPAVESAPLAATGGTRAPGVTDAAAGETAVPGTRADKRKLPAPSELPDRPPIPSPAAGGTTGSYRAWTIVIFVILIALLVAAVAVVGVLLSTGANPFDMAAPLASVTALT</sequence>
<feature type="region of interest" description="Disordered" evidence="1">
    <location>
        <begin position="114"/>
        <end position="158"/>
    </location>
</feature>
<feature type="compositionally biased region" description="Acidic residues" evidence="1">
    <location>
        <begin position="1"/>
        <end position="10"/>
    </location>
</feature>
<dbReference type="AlphaFoldDB" id="A0A1R4IAN9"/>
<evidence type="ECO:0000256" key="2">
    <source>
        <dbReference type="SAM" id="Phobius"/>
    </source>
</evidence>
<feature type="transmembrane region" description="Helical" evidence="2">
    <location>
        <begin position="166"/>
        <end position="190"/>
    </location>
</feature>
<feature type="region of interest" description="Disordered" evidence="1">
    <location>
        <begin position="1"/>
        <end position="62"/>
    </location>
</feature>
<keyword evidence="2" id="KW-0812">Transmembrane</keyword>
<keyword evidence="4" id="KW-1185">Reference proteome</keyword>
<name>A0A1R4IAN9_9MICO</name>
<proteinExistence type="predicted"/>
<feature type="compositionally biased region" description="Low complexity" evidence="1">
    <location>
        <begin position="43"/>
        <end position="62"/>
    </location>
</feature>
<keyword evidence="2" id="KW-0472">Membrane</keyword>
<accession>A0A1R4IAN9</accession>
<feature type="compositionally biased region" description="Low complexity" evidence="1">
    <location>
        <begin position="11"/>
        <end position="21"/>
    </location>
</feature>
<dbReference type="Proteomes" id="UP000196320">
    <property type="component" value="Unassembled WGS sequence"/>
</dbReference>
<reference evidence="3 4" key="1">
    <citation type="submission" date="2017-02" db="EMBL/GenBank/DDBJ databases">
        <authorList>
            <person name="Peterson S.W."/>
        </authorList>
    </citation>
    <scope>NUCLEOTIDE SEQUENCE [LARGE SCALE GENOMIC DNA]</scope>
    <source>
        <strain evidence="3 4">B Mb 05.01</strain>
    </source>
</reference>
<gene>
    <name evidence="3" type="ORF">FM104_01110</name>
</gene>
<keyword evidence="2" id="KW-1133">Transmembrane helix</keyword>
<dbReference type="RefSeq" id="WP_087129621.1">
    <property type="nucleotide sequence ID" value="NZ_FUKO01000004.1"/>
</dbReference>
<evidence type="ECO:0000313" key="4">
    <source>
        <dbReference type="Proteomes" id="UP000196320"/>
    </source>
</evidence>
<dbReference type="EMBL" id="FUKO01000004">
    <property type="protein sequence ID" value="SJN16887.1"/>
    <property type="molecule type" value="Genomic_DNA"/>
</dbReference>
<organism evidence="3 4">
    <name type="scientific">Microbacterium esteraromaticum</name>
    <dbReference type="NCBI Taxonomy" id="57043"/>
    <lineage>
        <taxon>Bacteria</taxon>
        <taxon>Bacillati</taxon>
        <taxon>Actinomycetota</taxon>
        <taxon>Actinomycetes</taxon>
        <taxon>Micrococcales</taxon>
        <taxon>Microbacteriaceae</taxon>
        <taxon>Microbacterium</taxon>
    </lineage>
</organism>
<evidence type="ECO:0000313" key="3">
    <source>
        <dbReference type="EMBL" id="SJN16887.1"/>
    </source>
</evidence>